<comment type="subcellular location">
    <subcellularLocation>
        <location evidence="1">Cell membrane</location>
    </subcellularLocation>
</comment>
<dbReference type="GO" id="GO:0005886">
    <property type="term" value="C:plasma membrane"/>
    <property type="evidence" value="ECO:0007669"/>
    <property type="project" value="UniProtKB-SubCell"/>
</dbReference>
<dbReference type="InterPro" id="IPR029044">
    <property type="entry name" value="Nucleotide-diphossugar_trans"/>
</dbReference>
<dbReference type="CDD" id="cd00761">
    <property type="entry name" value="Glyco_tranf_GTA_type"/>
    <property type="match status" value="1"/>
</dbReference>
<comment type="similarity">
    <text evidence="8">Belongs to the glycosyltransferase 2 family. CrtQ subfamily.</text>
</comment>
<dbReference type="GO" id="GO:0016757">
    <property type="term" value="F:glycosyltransferase activity"/>
    <property type="evidence" value="ECO:0007669"/>
    <property type="project" value="UniProtKB-KW"/>
</dbReference>
<evidence type="ECO:0000256" key="2">
    <source>
        <dbReference type="ARBA" id="ARBA00022475"/>
    </source>
</evidence>
<proteinExistence type="inferred from homology"/>
<dbReference type="InterPro" id="IPR001173">
    <property type="entry name" value="Glyco_trans_2-like"/>
</dbReference>
<dbReference type="Pfam" id="PF00535">
    <property type="entry name" value="Glycos_transf_2"/>
    <property type="match status" value="1"/>
</dbReference>
<keyword evidence="5" id="KW-0472">Membrane</keyword>
<evidence type="ECO:0000256" key="3">
    <source>
        <dbReference type="ARBA" id="ARBA00022676"/>
    </source>
</evidence>
<evidence type="ECO:0000256" key="6">
    <source>
        <dbReference type="ARBA" id="ARBA00037281"/>
    </source>
</evidence>
<accession>A0A1G9A2B6</accession>
<evidence type="ECO:0000256" key="5">
    <source>
        <dbReference type="ARBA" id="ARBA00023136"/>
    </source>
</evidence>
<dbReference type="PANTHER" id="PTHR43646:SF2">
    <property type="entry name" value="GLYCOSYLTRANSFERASE 2-LIKE DOMAIN-CONTAINING PROTEIN"/>
    <property type="match status" value="1"/>
</dbReference>
<organism evidence="11 12">
    <name type="scientific">Actinopolyspora mzabensis</name>
    <dbReference type="NCBI Taxonomy" id="995066"/>
    <lineage>
        <taxon>Bacteria</taxon>
        <taxon>Bacillati</taxon>
        <taxon>Actinomycetota</taxon>
        <taxon>Actinomycetes</taxon>
        <taxon>Actinopolysporales</taxon>
        <taxon>Actinopolysporaceae</taxon>
        <taxon>Actinopolyspora</taxon>
    </lineage>
</organism>
<dbReference type="Gene3D" id="3.90.550.10">
    <property type="entry name" value="Spore Coat Polysaccharide Biosynthesis Protein SpsA, Chain A"/>
    <property type="match status" value="1"/>
</dbReference>
<keyword evidence="12" id="KW-1185">Reference proteome</keyword>
<comment type="pathway">
    <text evidence="7">Carotenoid biosynthesis; staphyloxanthin biosynthesis; staphyloxanthin from farnesyl diphosphate: step 4/5.</text>
</comment>
<sequence length="256" mass="28093">MTRRIEAVTIVVPAHDEQALLPECLHSLAAALRCLRTEVGAVRTCVCVVADRCGDATARLALSLADRFDRFEVLPNSVPCGLGELRNRGTAHALQSLRSPAPERTWILHTDADTVVPTRWAVQHVRYARSGVHAVAGRAVVRWWSGPVVRARPSYEALVAEKITADHHRHVYGANLGVRADAFVDADGFPPLYTGEDHGLWARLLRAGRLTRQPNECPVLTSGRTRGRAPGGLATLLHELSLRSGATVEFGRPWYR</sequence>
<evidence type="ECO:0000256" key="4">
    <source>
        <dbReference type="ARBA" id="ARBA00022679"/>
    </source>
</evidence>
<dbReference type="OrthoDB" id="9777873at2"/>
<dbReference type="SUPFAM" id="SSF53448">
    <property type="entry name" value="Nucleotide-diphospho-sugar transferases"/>
    <property type="match status" value="1"/>
</dbReference>
<keyword evidence="4 11" id="KW-0808">Transferase</keyword>
<evidence type="ECO:0000256" key="9">
    <source>
        <dbReference type="ARBA" id="ARBA00040345"/>
    </source>
</evidence>
<evidence type="ECO:0000313" key="11">
    <source>
        <dbReference type="EMBL" id="SDK20735.1"/>
    </source>
</evidence>
<comment type="function">
    <text evidence="6">Catalyzes the glycosylation of 4,4'-diaponeurosporenoate, i.e. the esterification of glucose at the C1'' position with the carboxyl group of 4,4'-diaponeurosporenic acid, to form glycosyl-4,4'-diaponeurosporenoate. This is a step in the biosynthesis of staphyloxanthin, an orange pigment present in most staphylococci strains.</text>
</comment>
<evidence type="ECO:0000256" key="1">
    <source>
        <dbReference type="ARBA" id="ARBA00004236"/>
    </source>
</evidence>
<protein>
    <recommendedName>
        <fullName evidence="9">4,4'-diaponeurosporenoate glycosyltransferase</fullName>
    </recommendedName>
</protein>
<feature type="domain" description="Glycosyltransferase 2-like" evidence="10">
    <location>
        <begin position="9"/>
        <end position="141"/>
    </location>
</feature>
<reference evidence="12" key="1">
    <citation type="submission" date="2016-10" db="EMBL/GenBank/DDBJ databases">
        <authorList>
            <person name="Varghese N."/>
            <person name="Submissions S."/>
        </authorList>
    </citation>
    <scope>NUCLEOTIDE SEQUENCE [LARGE SCALE GENOMIC DNA]</scope>
    <source>
        <strain evidence="12">DSM 45460</strain>
    </source>
</reference>
<evidence type="ECO:0000313" key="12">
    <source>
        <dbReference type="Proteomes" id="UP000199213"/>
    </source>
</evidence>
<evidence type="ECO:0000259" key="10">
    <source>
        <dbReference type="Pfam" id="PF00535"/>
    </source>
</evidence>
<keyword evidence="3" id="KW-0328">Glycosyltransferase</keyword>
<evidence type="ECO:0000256" key="8">
    <source>
        <dbReference type="ARBA" id="ARBA00038120"/>
    </source>
</evidence>
<dbReference type="RefSeq" id="WP_092627793.1">
    <property type="nucleotide sequence ID" value="NZ_FNFM01000005.1"/>
</dbReference>
<dbReference type="EMBL" id="FNFM01000005">
    <property type="protein sequence ID" value="SDK20735.1"/>
    <property type="molecule type" value="Genomic_DNA"/>
</dbReference>
<dbReference type="PANTHER" id="PTHR43646">
    <property type="entry name" value="GLYCOSYLTRANSFERASE"/>
    <property type="match status" value="1"/>
</dbReference>
<dbReference type="AlphaFoldDB" id="A0A1G9A2B6"/>
<dbReference type="Proteomes" id="UP000199213">
    <property type="component" value="Unassembled WGS sequence"/>
</dbReference>
<evidence type="ECO:0000256" key="7">
    <source>
        <dbReference type="ARBA" id="ARBA00037904"/>
    </source>
</evidence>
<name>A0A1G9A2B6_ACTMZ</name>
<keyword evidence="2" id="KW-1003">Cell membrane</keyword>
<gene>
    <name evidence="11" type="ORF">SAMN04487820_105237</name>
</gene>